<reference evidence="2 3" key="1">
    <citation type="journal article" date="2006" name="Nature">
        <title>Insights from the genome of the biotrophic fungal plant pathogen Ustilago maydis.</title>
        <authorList>
            <person name="Kamper J."/>
            <person name="Kahmann R."/>
            <person name="Bolker M."/>
            <person name="Ma L.J."/>
            <person name="Brefort T."/>
            <person name="Saville B.J."/>
            <person name="Banuett F."/>
            <person name="Kronstad J.W."/>
            <person name="Gold S.E."/>
            <person name="Muller O."/>
            <person name="Perlin M.H."/>
            <person name="Wosten H.A."/>
            <person name="de Vries R."/>
            <person name="Ruiz-Herrera J."/>
            <person name="Reynaga-Pena C.G."/>
            <person name="Snetselaar K."/>
            <person name="McCann M."/>
            <person name="Perez-Martin J."/>
            <person name="Feldbrugge M."/>
            <person name="Basse C.W."/>
            <person name="Steinberg G."/>
            <person name="Ibeas J.I."/>
            <person name="Holloman W."/>
            <person name="Guzman P."/>
            <person name="Farman M."/>
            <person name="Stajich J.E."/>
            <person name="Sentandreu R."/>
            <person name="Gonzalez-Prieto J.M."/>
            <person name="Kennell J.C."/>
            <person name="Molina L."/>
            <person name="Schirawski J."/>
            <person name="Mendoza-Mendoza A."/>
            <person name="Greilinger D."/>
            <person name="Munch K."/>
            <person name="Rossel N."/>
            <person name="Scherer M."/>
            <person name="Vranes M."/>
            <person name="Ladendorf O."/>
            <person name="Vincon V."/>
            <person name="Fuchs U."/>
            <person name="Sandrock B."/>
            <person name="Meng S."/>
            <person name="Ho E.C."/>
            <person name="Cahill M.J."/>
            <person name="Boyce K.J."/>
            <person name="Klose J."/>
            <person name="Klosterman S.J."/>
            <person name="Deelstra H.J."/>
            <person name="Ortiz-Castellanos L."/>
            <person name="Li W."/>
            <person name="Sanchez-Alonso P."/>
            <person name="Schreier P.H."/>
            <person name="Hauser-Hahn I."/>
            <person name="Vaupel M."/>
            <person name="Koopmann E."/>
            <person name="Friedrich G."/>
            <person name="Voss H."/>
            <person name="Schluter T."/>
            <person name="Margolis J."/>
            <person name="Platt D."/>
            <person name="Swimmer C."/>
            <person name="Gnirke A."/>
            <person name="Chen F."/>
            <person name="Vysotskaia V."/>
            <person name="Mannhaupt G."/>
            <person name="Guldener U."/>
            <person name="Munsterkotter M."/>
            <person name="Haase D."/>
            <person name="Oesterheld M."/>
            <person name="Mewes H.W."/>
            <person name="Mauceli E.W."/>
            <person name="DeCaprio D."/>
            <person name="Wade C.M."/>
            <person name="Butler J."/>
            <person name="Young S."/>
            <person name="Jaffe D.B."/>
            <person name="Calvo S."/>
            <person name="Nusbaum C."/>
            <person name="Galagan J."/>
            <person name="Birren B.W."/>
        </authorList>
    </citation>
    <scope>NUCLEOTIDE SEQUENCE [LARGE SCALE GENOMIC DNA]</scope>
    <source>
        <strain evidence="3">DSM 14603 / FGSC 9021 / UM521</strain>
    </source>
</reference>
<gene>
    <name evidence="2" type="ORF">UMAG_05583</name>
</gene>
<feature type="region of interest" description="Disordered" evidence="1">
    <location>
        <begin position="68"/>
        <end position="110"/>
    </location>
</feature>
<protein>
    <submittedName>
        <fullName evidence="2">Uncharacterized protein</fullName>
    </submittedName>
</protein>
<evidence type="ECO:0000313" key="2">
    <source>
        <dbReference type="EMBL" id="KIS66594.1"/>
    </source>
</evidence>
<dbReference type="VEuPathDB" id="FungiDB:UMAG_05583"/>
<feature type="compositionally biased region" description="Basic and acidic residues" evidence="1">
    <location>
        <begin position="68"/>
        <end position="95"/>
    </location>
</feature>
<feature type="region of interest" description="Disordered" evidence="1">
    <location>
        <begin position="169"/>
        <end position="188"/>
    </location>
</feature>
<dbReference type="STRING" id="237631.A0A0D1DQC7"/>
<name>A0A0D1DQC7_MYCMD</name>
<feature type="region of interest" description="Disordered" evidence="1">
    <location>
        <begin position="212"/>
        <end position="338"/>
    </location>
</feature>
<keyword evidence="3" id="KW-1185">Reference proteome</keyword>
<dbReference type="GeneID" id="23565435"/>
<evidence type="ECO:0000313" key="3">
    <source>
        <dbReference type="Proteomes" id="UP000000561"/>
    </source>
</evidence>
<dbReference type="KEGG" id="uma:UMAG_05583"/>
<feature type="compositionally biased region" description="Low complexity" evidence="1">
    <location>
        <begin position="223"/>
        <end position="235"/>
    </location>
</feature>
<feature type="compositionally biased region" description="Polar residues" evidence="1">
    <location>
        <begin position="145"/>
        <end position="158"/>
    </location>
</feature>
<feature type="compositionally biased region" description="Basic and acidic residues" evidence="1">
    <location>
        <begin position="169"/>
        <end position="179"/>
    </location>
</feature>
<dbReference type="RefSeq" id="XP_011391886.1">
    <property type="nucleotide sequence ID" value="XM_011393584.1"/>
</dbReference>
<dbReference type="EMBL" id="CM003157">
    <property type="protein sequence ID" value="KIS66594.1"/>
    <property type="molecule type" value="Genomic_DNA"/>
</dbReference>
<organism evidence="2 3">
    <name type="scientific">Mycosarcoma maydis</name>
    <name type="common">Corn smut fungus</name>
    <name type="synonym">Ustilago maydis</name>
    <dbReference type="NCBI Taxonomy" id="5270"/>
    <lineage>
        <taxon>Eukaryota</taxon>
        <taxon>Fungi</taxon>
        <taxon>Dikarya</taxon>
        <taxon>Basidiomycota</taxon>
        <taxon>Ustilaginomycotina</taxon>
        <taxon>Ustilaginomycetes</taxon>
        <taxon>Ustilaginales</taxon>
        <taxon>Ustilaginaceae</taxon>
        <taxon>Mycosarcoma</taxon>
    </lineage>
</organism>
<dbReference type="OMA" id="MHERQAS"/>
<dbReference type="Proteomes" id="UP000000561">
    <property type="component" value="Chromosome 18"/>
</dbReference>
<accession>A0A0D1DQC7</accession>
<sequence>MVHPLIVTAAATAGVGAAVAFELAVFRPWRDENWPHGFGEGVRSEFLKLRREVELAVNEISNGLQTLRDDHRRRNDGSQRRLSDGELDDFRKGVGEEASSESAQHEFEMHERQASFYRDRLQESMTQDLANMTRQQEGGLRRRNPSTIDPFTDVTDGTASSWHAAFSDRTTKCANERPNVETNGDLTQSLQDVTDEGHVILDTNGLSQTLSDQQSSFHDLGIDSHSSNASHSSDSPYRSNRALQAFGQEDLSSGSGSGRTESEPDFEVLSDTADSQGRWSHVDAPPSPTISSGSEPVAVRVNDAISVNSDGQESWAELSEPGSDEESSAPGEGRVRSL</sequence>
<feature type="region of interest" description="Disordered" evidence="1">
    <location>
        <begin position="133"/>
        <end position="158"/>
    </location>
</feature>
<dbReference type="InParanoid" id="A0A0D1DQC7"/>
<evidence type="ECO:0000256" key="1">
    <source>
        <dbReference type="SAM" id="MobiDB-lite"/>
    </source>
</evidence>
<proteinExistence type="predicted"/>
<dbReference type="OrthoDB" id="2547236at2759"/>
<dbReference type="eggNOG" id="ENOG502RDX0">
    <property type="taxonomic scope" value="Eukaryota"/>
</dbReference>
<dbReference type="AlphaFoldDB" id="A0A0D1DQC7"/>